<protein>
    <submittedName>
        <fullName evidence="2">Uncharacterized protein</fullName>
    </submittedName>
</protein>
<evidence type="ECO:0000313" key="3">
    <source>
        <dbReference type="Proteomes" id="UP000092582"/>
    </source>
</evidence>
<name>A0A1B1BPN4_9MICO</name>
<evidence type="ECO:0000313" key="2">
    <source>
        <dbReference type="EMBL" id="ANP74527.1"/>
    </source>
</evidence>
<dbReference type="InterPro" id="IPR021145">
    <property type="entry name" value="Portal_protein_SPP1_Gp6-like"/>
</dbReference>
<dbReference type="EMBL" id="CP016282">
    <property type="protein sequence ID" value="ANP74527.1"/>
    <property type="molecule type" value="Genomic_DNA"/>
</dbReference>
<dbReference type="STRING" id="670052.PA27867_3608"/>
<sequence>MASESDQFPPAPFDLAAARYSEHDAWWAGDMEFLQKLYAGVGTATHTVKGRAYKGGVLGNLAKMWVGQPVVEGEDRARMHVGVPAVLARLSATLLVGEGVKIAYGKPDDVVVDKDKPWVHPGQARLDVIMQSDETKAELLKSTEQAAALGGGFLAVTWNARLRSHVRIRSYAADCAIPEFQDGILTSVTLWTEHVHGNDVFRLLERHDRGFISFTLHKGGTKTLGPVVPLGSLAETAHYNGLRTQGELDMAIEDPTSWDETVIVATGVDELAVVYYPNLPQIEWRRMGVLANLGRSDFAGKEPLFDKIDKWWSSLDIDFDLGKGRITAPEAYLENMGRGKGGKLDIERTVYSGLEALGKSSDSLSSQLTISQFDIRYEEHLAAIAAIKHEIANECGISPAHLGLKAEQGAKTATEVTADYTESEATRDQKALYLKPALARLAQVALAIDGTVFPAEGGKFYDELPDVTFAPVSQMDPEKIARIVGLLDVAGAASTRQKVMDVRPDWDEGKVDEEVKLIQEERGMGPEADPTLITGPLDEANPAAPDVTD</sequence>
<dbReference type="Pfam" id="PF05133">
    <property type="entry name" value="SPP1_portal"/>
    <property type="match status" value="1"/>
</dbReference>
<dbReference type="Proteomes" id="UP000092582">
    <property type="component" value="Chromosome 1"/>
</dbReference>
<dbReference type="AlphaFoldDB" id="A0A1B1BPN4"/>
<proteinExistence type="predicted"/>
<keyword evidence="3" id="KW-1185">Reference proteome</keyword>
<reference evidence="2 3" key="1">
    <citation type="submission" date="2016-06" db="EMBL/GenBank/DDBJ databases">
        <title>Genome sequencing of Cryobacterium arcticum PAMC 27867.</title>
        <authorList>
            <person name="Lee J."/>
            <person name="Kim O.-S."/>
        </authorList>
    </citation>
    <scope>NUCLEOTIDE SEQUENCE [LARGE SCALE GENOMIC DNA]</scope>
    <source>
        <strain evidence="2 3">PAMC 27867</strain>
    </source>
</reference>
<dbReference type="KEGG" id="cart:PA27867_3608"/>
<feature type="region of interest" description="Disordered" evidence="1">
    <location>
        <begin position="518"/>
        <end position="549"/>
    </location>
</feature>
<dbReference type="RefSeq" id="WP_066598450.1">
    <property type="nucleotide sequence ID" value="NZ_CP016282.1"/>
</dbReference>
<accession>A0A1B1BPN4</accession>
<organism evidence="2 3">
    <name type="scientific">Cryobacterium arcticum</name>
    <dbReference type="NCBI Taxonomy" id="670052"/>
    <lineage>
        <taxon>Bacteria</taxon>
        <taxon>Bacillati</taxon>
        <taxon>Actinomycetota</taxon>
        <taxon>Actinomycetes</taxon>
        <taxon>Micrococcales</taxon>
        <taxon>Microbacteriaceae</taxon>
        <taxon>Cryobacterium</taxon>
    </lineage>
</organism>
<gene>
    <name evidence="2" type="ORF">PA27867_3608</name>
</gene>
<evidence type="ECO:0000256" key="1">
    <source>
        <dbReference type="SAM" id="MobiDB-lite"/>
    </source>
</evidence>
<dbReference type="OrthoDB" id="3268708at2"/>